<name>A0A484BI91_DRONA</name>
<keyword evidence="8" id="KW-0833">Ubl conjugation pathway</keyword>
<evidence type="ECO:0000256" key="5">
    <source>
        <dbReference type="ARBA" id="ARBA00022679"/>
    </source>
</evidence>
<dbReference type="KEGG" id="dnv:108656866"/>
<dbReference type="EC" id="2.3.2.27" evidence="4"/>
<dbReference type="GO" id="GO:0008270">
    <property type="term" value="F:zinc ion binding"/>
    <property type="evidence" value="ECO:0007669"/>
    <property type="project" value="UniProtKB-KW"/>
</dbReference>
<dbReference type="GO" id="GO:0006511">
    <property type="term" value="P:ubiquitin-dependent protein catabolic process"/>
    <property type="evidence" value="ECO:0007669"/>
    <property type="project" value="InterPro"/>
</dbReference>
<comment type="caution">
    <text evidence="14">The sequence shown here is derived from an EMBL/GenBank/DDBJ whole genome shotgun (WGS) entry which is preliminary data.</text>
</comment>
<feature type="region of interest" description="Disordered" evidence="12">
    <location>
        <begin position="34"/>
        <end position="54"/>
    </location>
</feature>
<keyword evidence="9" id="KW-0862">Zinc</keyword>
<feature type="domain" description="RING-type" evidence="13">
    <location>
        <begin position="81"/>
        <end position="120"/>
    </location>
</feature>
<evidence type="ECO:0000256" key="2">
    <source>
        <dbReference type="ARBA" id="ARBA00004308"/>
    </source>
</evidence>
<organism evidence="14 15">
    <name type="scientific">Drosophila navojoa</name>
    <name type="common">Fruit fly</name>
    <dbReference type="NCBI Taxonomy" id="7232"/>
    <lineage>
        <taxon>Eukaryota</taxon>
        <taxon>Metazoa</taxon>
        <taxon>Ecdysozoa</taxon>
        <taxon>Arthropoda</taxon>
        <taxon>Hexapoda</taxon>
        <taxon>Insecta</taxon>
        <taxon>Pterygota</taxon>
        <taxon>Neoptera</taxon>
        <taxon>Endopterygota</taxon>
        <taxon>Diptera</taxon>
        <taxon>Brachycera</taxon>
        <taxon>Muscomorpha</taxon>
        <taxon>Ephydroidea</taxon>
        <taxon>Drosophilidae</taxon>
        <taxon>Drosophila</taxon>
    </lineage>
</organism>
<keyword evidence="15" id="KW-1185">Reference proteome</keyword>
<evidence type="ECO:0000256" key="10">
    <source>
        <dbReference type="ARBA" id="ARBA00023136"/>
    </source>
</evidence>
<dbReference type="EMBL" id="LSRL02000033">
    <property type="protein sequence ID" value="TDG48394.1"/>
    <property type="molecule type" value="Genomic_DNA"/>
</dbReference>
<evidence type="ECO:0000256" key="4">
    <source>
        <dbReference type="ARBA" id="ARBA00012483"/>
    </source>
</evidence>
<dbReference type="GO" id="GO:0005783">
    <property type="term" value="C:endoplasmic reticulum"/>
    <property type="evidence" value="ECO:0007669"/>
    <property type="project" value="InterPro"/>
</dbReference>
<evidence type="ECO:0000313" key="15">
    <source>
        <dbReference type="Proteomes" id="UP000295192"/>
    </source>
</evidence>
<gene>
    <name evidence="14" type="ORF">AWZ03_005139</name>
</gene>
<protein>
    <recommendedName>
        <fullName evidence="4">RING-type E3 ubiquitin transferase</fullName>
        <ecNumber evidence="4">2.3.2.27</ecNumber>
    </recommendedName>
</protein>
<evidence type="ECO:0000256" key="11">
    <source>
        <dbReference type="PROSITE-ProRule" id="PRU00175"/>
    </source>
</evidence>
<dbReference type="STRING" id="7232.A0A484BI91"/>
<keyword evidence="6" id="KW-0479">Metal-binding</keyword>
<dbReference type="SMART" id="SM00184">
    <property type="entry name" value="RING"/>
    <property type="match status" value="1"/>
</dbReference>
<keyword evidence="5" id="KW-0808">Transferase</keyword>
<evidence type="ECO:0000256" key="8">
    <source>
        <dbReference type="ARBA" id="ARBA00022786"/>
    </source>
</evidence>
<dbReference type="PANTHER" id="PTHR12313">
    <property type="entry name" value="E3 UBIQUITIN-PROTEIN LIGASE RNF5-RELATED"/>
    <property type="match status" value="1"/>
</dbReference>
<dbReference type="PROSITE" id="PS00518">
    <property type="entry name" value="ZF_RING_1"/>
    <property type="match status" value="1"/>
</dbReference>
<dbReference type="SUPFAM" id="SSF57850">
    <property type="entry name" value="RING/U-box"/>
    <property type="match status" value="1"/>
</dbReference>
<accession>A0A484BI91</accession>
<dbReference type="InterPro" id="IPR017907">
    <property type="entry name" value="Znf_RING_CS"/>
</dbReference>
<reference evidence="14 15" key="1">
    <citation type="journal article" date="2019" name="J. Hered.">
        <title>An Improved Genome Assembly for Drosophila navojoa, the Basal Species in the mojavensis Cluster.</title>
        <authorList>
            <person name="Vanderlinde T."/>
            <person name="Dupim E.G."/>
            <person name="Nazario-Yepiz N.O."/>
            <person name="Carvalho A.B."/>
        </authorList>
    </citation>
    <scope>NUCLEOTIDE SEQUENCE [LARGE SCALE GENOMIC DNA]</scope>
    <source>
        <strain evidence="14">Navoj_Jal97</strain>
        <tissue evidence="14">Whole organism</tissue>
    </source>
</reference>
<dbReference type="GO" id="GO:0016567">
    <property type="term" value="P:protein ubiquitination"/>
    <property type="evidence" value="ECO:0007669"/>
    <property type="project" value="UniProtKB-UniPathway"/>
</dbReference>
<proteinExistence type="predicted"/>
<dbReference type="Proteomes" id="UP000295192">
    <property type="component" value="Unassembled WGS sequence"/>
</dbReference>
<dbReference type="InterPro" id="IPR001841">
    <property type="entry name" value="Znf_RING"/>
</dbReference>
<comment type="pathway">
    <text evidence="3">Protein modification; protein ubiquitination.</text>
</comment>
<dbReference type="OrthoDB" id="302966at2759"/>
<keyword evidence="10" id="KW-0472">Membrane</keyword>
<dbReference type="InterPro" id="IPR013083">
    <property type="entry name" value="Znf_RING/FYVE/PHD"/>
</dbReference>
<sequence>MDLPEHEDVANWMENEQNFADFFYDNFDLVRTDDDDDDADADADSTAGDADEPNAEVEQQVANIPETLRRRRNHRLAPYFCNVCHDYVRGGVITICGHLFCWTCLWADLHDRVLSRCPCCMRRLLLHEDIIPFLGEGPNAGPDDANIVAQPGNVARPSGLYLEHHHYPIWFSVHNFEEARFAGLRVIERNLAVVVQRMHLEYRRCMSWIKYLQWFQLVCAAGMLYFWSCTSQTKD</sequence>
<evidence type="ECO:0000256" key="9">
    <source>
        <dbReference type="ARBA" id="ARBA00022833"/>
    </source>
</evidence>
<evidence type="ECO:0000259" key="13">
    <source>
        <dbReference type="PROSITE" id="PS50089"/>
    </source>
</evidence>
<dbReference type="GO" id="GO:0061630">
    <property type="term" value="F:ubiquitin protein ligase activity"/>
    <property type="evidence" value="ECO:0007669"/>
    <property type="project" value="UniProtKB-EC"/>
</dbReference>
<comment type="catalytic activity">
    <reaction evidence="1">
        <text>S-ubiquitinyl-[E2 ubiquitin-conjugating enzyme]-L-cysteine + [acceptor protein]-L-lysine = [E2 ubiquitin-conjugating enzyme]-L-cysteine + N(6)-ubiquitinyl-[acceptor protein]-L-lysine.</text>
        <dbReference type="EC" id="2.3.2.27"/>
    </reaction>
</comment>
<evidence type="ECO:0000256" key="1">
    <source>
        <dbReference type="ARBA" id="ARBA00000900"/>
    </source>
</evidence>
<evidence type="ECO:0000256" key="7">
    <source>
        <dbReference type="ARBA" id="ARBA00022771"/>
    </source>
</evidence>
<dbReference type="PROSITE" id="PS50089">
    <property type="entry name" value="ZF_RING_2"/>
    <property type="match status" value="1"/>
</dbReference>
<comment type="subcellular location">
    <subcellularLocation>
        <location evidence="2">Endomembrane system</location>
    </subcellularLocation>
</comment>
<dbReference type="Gene3D" id="3.30.40.10">
    <property type="entry name" value="Zinc/RING finger domain, C3HC4 (zinc finger)"/>
    <property type="match status" value="1"/>
</dbReference>
<evidence type="ECO:0000256" key="12">
    <source>
        <dbReference type="SAM" id="MobiDB-lite"/>
    </source>
</evidence>
<dbReference type="AlphaFoldDB" id="A0A484BI91"/>
<dbReference type="OMA" id="WTCLWPK"/>
<evidence type="ECO:0000313" key="14">
    <source>
        <dbReference type="EMBL" id="TDG48394.1"/>
    </source>
</evidence>
<dbReference type="UniPathway" id="UPA00143"/>
<evidence type="ECO:0000256" key="3">
    <source>
        <dbReference type="ARBA" id="ARBA00004906"/>
    </source>
</evidence>
<dbReference type="InterPro" id="IPR045103">
    <property type="entry name" value="RNF5/RNF185-like"/>
</dbReference>
<keyword evidence="7 11" id="KW-0863">Zinc-finger</keyword>
<evidence type="ECO:0000256" key="6">
    <source>
        <dbReference type="ARBA" id="ARBA00022723"/>
    </source>
</evidence>